<sequence>MLAEDMCGLVFGFGRKRLPAYFASRGLSIAATDAPVEIGEIGEQAGWTKSLEHCSSRDQLRSPEIVSGERFDRHVSHRTCDMTAIDQDLTGFDFTWSSCCFEQIGSRQTGLRFVVDSVEQTLYDRGIAYYAIELNLSPNEGTLDHGPVVFYRERDMLALVERRASARPRARGAAVRRRAGFALSRFVRRSAAVPASPASEAVDGGARRDIGRHRRAEKRAARQARTVRRQYRSDKAAPERVRKRTRIAPEAAPPSASIHCAGTRDACLATPRALLR</sequence>
<feature type="compositionally biased region" description="Basic and acidic residues" evidence="1">
    <location>
        <begin position="231"/>
        <end position="240"/>
    </location>
</feature>
<evidence type="ECO:0000313" key="3">
    <source>
        <dbReference type="Proteomes" id="UP001272137"/>
    </source>
</evidence>
<reference evidence="2" key="1">
    <citation type="submission" date="2018-08" db="EMBL/GenBank/DDBJ databases">
        <title>Identification of Burkholderia cepacia strains that express a Burkholderia pseudomallei-like capsular polysaccharide.</title>
        <authorList>
            <person name="Burtnick M.N."/>
            <person name="Vongsouvath M."/>
            <person name="Newton P."/>
            <person name="Wuthiekanun V."/>
            <person name="Limmathurotsakul D."/>
            <person name="Brett P.J."/>
            <person name="Chantratita N."/>
            <person name="Dance D.A."/>
        </authorList>
    </citation>
    <scope>NUCLEOTIDE SEQUENCE</scope>
    <source>
        <strain evidence="2">SBXCC001</strain>
    </source>
</reference>
<proteinExistence type="predicted"/>
<feature type="compositionally biased region" description="Basic residues" evidence="1">
    <location>
        <begin position="210"/>
        <end position="230"/>
    </location>
</feature>
<comment type="caution">
    <text evidence="2">The sequence shown here is derived from an EMBL/GenBank/DDBJ whole genome shotgun (WGS) entry which is preliminary data.</text>
</comment>
<dbReference type="Proteomes" id="UP001272137">
    <property type="component" value="Unassembled WGS sequence"/>
</dbReference>
<evidence type="ECO:0000256" key="1">
    <source>
        <dbReference type="SAM" id="MobiDB-lite"/>
    </source>
</evidence>
<protein>
    <submittedName>
        <fullName evidence="2">Uncharacterized protein</fullName>
    </submittedName>
</protein>
<feature type="compositionally biased region" description="Low complexity" evidence="1">
    <location>
        <begin position="248"/>
        <end position="257"/>
    </location>
</feature>
<dbReference type="RefSeq" id="WP_009903582.1">
    <property type="nucleotide sequence ID" value="NZ_JANURC010000011.1"/>
</dbReference>
<organism evidence="2 3">
    <name type="scientific">Burkholderia thailandensis</name>
    <dbReference type="NCBI Taxonomy" id="57975"/>
    <lineage>
        <taxon>Bacteria</taxon>
        <taxon>Pseudomonadati</taxon>
        <taxon>Pseudomonadota</taxon>
        <taxon>Betaproteobacteria</taxon>
        <taxon>Burkholderiales</taxon>
        <taxon>Burkholderiaceae</taxon>
        <taxon>Burkholderia</taxon>
        <taxon>pseudomallei group</taxon>
    </lineage>
</organism>
<dbReference type="EMBL" id="QXCT01000002">
    <property type="protein sequence ID" value="MDW9254997.1"/>
    <property type="molecule type" value="Genomic_DNA"/>
</dbReference>
<evidence type="ECO:0000313" key="2">
    <source>
        <dbReference type="EMBL" id="MDW9254997.1"/>
    </source>
</evidence>
<feature type="region of interest" description="Disordered" evidence="1">
    <location>
        <begin position="197"/>
        <end position="258"/>
    </location>
</feature>
<dbReference type="AlphaFoldDB" id="A0AAW9CXY3"/>
<gene>
    <name evidence="2" type="ORF">C7S16_2476</name>
</gene>
<accession>A0AAW9CXY3</accession>
<name>A0AAW9CXY3_BURTH</name>